<evidence type="ECO:0000256" key="1">
    <source>
        <dbReference type="SAM" id="Phobius"/>
    </source>
</evidence>
<comment type="caution">
    <text evidence="2">The sequence shown here is derived from an EMBL/GenBank/DDBJ whole genome shotgun (WGS) entry which is preliminary data.</text>
</comment>
<evidence type="ECO:0000313" key="3">
    <source>
        <dbReference type="Proteomes" id="UP001516472"/>
    </source>
</evidence>
<feature type="transmembrane region" description="Helical" evidence="1">
    <location>
        <begin position="149"/>
        <end position="168"/>
    </location>
</feature>
<evidence type="ECO:0008006" key="4">
    <source>
        <dbReference type="Google" id="ProtNLM"/>
    </source>
</evidence>
<dbReference type="RefSeq" id="WP_193348804.1">
    <property type="nucleotide sequence ID" value="NZ_CBCSIP010000012.1"/>
</dbReference>
<dbReference type="Proteomes" id="UP001516472">
    <property type="component" value="Unassembled WGS sequence"/>
</dbReference>
<keyword evidence="3" id="KW-1185">Reference proteome</keyword>
<sequence>MAIRLAVLVLLLALVGACTTPRGIRLDTGSGAPVRILPPSSNKSVEVDAEAFEEALTQWVLEIPLPLRSSRQQWLVHASYPGRTQDLRWQNLMRKSFGGICGAGQRSGNCLSLLDDVAGLSEEDKLGVALGLSLAPLKESISKAVEDTLAPQLFYTIIATGLITWAVLAANPEPVFTKAAAVISALLLIYLGVETFLTVVDASRELKRASDRATTSGELGEAGRLFANRVGPEVARVFVLAVTVVVSHGLTGGATSLAGQLQKMPAFPEASLVGASQVGLELVNVGQVGAVAVAGRSVVICLPSTAIAMVARNATLGSSTVGIRSWGSFSGLKRALGSAEEGKQWHHVVEQTPGNVGRFGPESIHNSENVIQLEQGLHKRLSGFYSSIQQEITGSRSLTVRQWLSTQSYGSQRDFGLQAIEKVQKRIWGVWR</sequence>
<keyword evidence="1" id="KW-0472">Membrane</keyword>
<organism evidence="2 3">
    <name type="scientific">Corallococcus soli</name>
    <dbReference type="NCBI Taxonomy" id="2710757"/>
    <lineage>
        <taxon>Bacteria</taxon>
        <taxon>Pseudomonadati</taxon>
        <taxon>Myxococcota</taxon>
        <taxon>Myxococcia</taxon>
        <taxon>Myxococcales</taxon>
        <taxon>Cystobacterineae</taxon>
        <taxon>Myxococcaceae</taxon>
        <taxon>Corallococcus</taxon>
    </lineage>
</organism>
<name>A0ABR9PND0_9BACT</name>
<dbReference type="PROSITE" id="PS51257">
    <property type="entry name" value="PROKAR_LIPOPROTEIN"/>
    <property type="match status" value="1"/>
</dbReference>
<protein>
    <recommendedName>
        <fullName evidence="4">Lipoprotein</fullName>
    </recommendedName>
</protein>
<reference evidence="2 3" key="1">
    <citation type="submission" date="2020-02" db="EMBL/GenBank/DDBJ databases">
        <authorList>
            <person name="Babadi Z.K."/>
            <person name="Risdian C."/>
            <person name="Ebrahimipour G.H."/>
            <person name="Wink J."/>
        </authorList>
    </citation>
    <scope>NUCLEOTIDE SEQUENCE [LARGE SCALE GENOMIC DNA]</scope>
    <source>
        <strain evidence="2 3">ZKHCc1 1396</strain>
    </source>
</reference>
<accession>A0ABR9PND0</accession>
<dbReference type="EMBL" id="JAAIYO010000003">
    <property type="protein sequence ID" value="MBE4749432.1"/>
    <property type="molecule type" value="Genomic_DNA"/>
</dbReference>
<proteinExistence type="predicted"/>
<keyword evidence="1" id="KW-0812">Transmembrane</keyword>
<evidence type="ECO:0000313" key="2">
    <source>
        <dbReference type="EMBL" id="MBE4749432.1"/>
    </source>
</evidence>
<keyword evidence="1" id="KW-1133">Transmembrane helix</keyword>
<feature type="transmembrane region" description="Helical" evidence="1">
    <location>
        <begin position="180"/>
        <end position="200"/>
    </location>
</feature>
<gene>
    <name evidence="2" type="ORF">G4177_14795</name>
</gene>